<feature type="coiled-coil region" evidence="3">
    <location>
        <begin position="120"/>
        <end position="171"/>
    </location>
</feature>
<keyword evidence="8" id="KW-1185">Reference proteome</keyword>
<name>A0A1T5CR57_9SPHI</name>
<evidence type="ECO:0000259" key="6">
    <source>
        <dbReference type="Pfam" id="PF25967"/>
    </source>
</evidence>
<feature type="domain" description="Multidrug resistance protein MdtA-like C-terminal permuted SH3" evidence="6">
    <location>
        <begin position="296"/>
        <end position="357"/>
    </location>
</feature>
<evidence type="ECO:0000313" key="7">
    <source>
        <dbReference type="EMBL" id="SKB61650.1"/>
    </source>
</evidence>
<dbReference type="InterPro" id="IPR006143">
    <property type="entry name" value="RND_pump_MFP"/>
</dbReference>
<dbReference type="Proteomes" id="UP000190150">
    <property type="component" value="Unassembled WGS sequence"/>
</dbReference>
<dbReference type="EMBL" id="FUZF01000004">
    <property type="protein sequence ID" value="SKB61650.1"/>
    <property type="molecule type" value="Genomic_DNA"/>
</dbReference>
<dbReference type="InterPro" id="IPR058626">
    <property type="entry name" value="MdtA-like_b-barrel"/>
</dbReference>
<dbReference type="AlphaFoldDB" id="A0A1T5CR57"/>
<evidence type="ECO:0000259" key="4">
    <source>
        <dbReference type="Pfam" id="PF25917"/>
    </source>
</evidence>
<evidence type="ECO:0000256" key="1">
    <source>
        <dbReference type="ARBA" id="ARBA00004196"/>
    </source>
</evidence>
<dbReference type="InterPro" id="IPR058625">
    <property type="entry name" value="MdtA-like_BSH"/>
</dbReference>
<dbReference type="Pfam" id="PF25917">
    <property type="entry name" value="BSH_RND"/>
    <property type="match status" value="1"/>
</dbReference>
<dbReference type="SUPFAM" id="SSF111369">
    <property type="entry name" value="HlyD-like secretion proteins"/>
    <property type="match status" value="1"/>
</dbReference>
<accession>A0A1T5CR57</accession>
<reference evidence="8" key="1">
    <citation type="submission" date="2017-02" db="EMBL/GenBank/DDBJ databases">
        <authorList>
            <person name="Varghese N."/>
            <person name="Submissions S."/>
        </authorList>
    </citation>
    <scope>NUCLEOTIDE SEQUENCE [LARGE SCALE GENOMIC DNA]</scope>
    <source>
        <strain evidence="8">DSM 24091</strain>
    </source>
</reference>
<keyword evidence="3" id="KW-0175">Coiled coil</keyword>
<gene>
    <name evidence="7" type="ORF">SAMN05660841_01519</name>
</gene>
<sequence length="383" mass="43286">MTNYMLVVYEEEMGYSIKKTKIYISMKINAFIAIGAALWVSCSPKHEEKTREEKYAFTSPLTIDTCLVREYVSQIRSLKNIEIRAQEKGYLQQIYVDEGQYVTQGQLLFKIMPTLYQAEFEKAKAEADMASIELQNAEALLAKNIVATNEVKMAKAKYEQAKAEMSIAKAHLSFTEIRAPFSGTIDRIPLRLGSLIDEGALLTNLSDNNQMQVYFNVSEREYLDYQHDKKTRGEDNVDLLLANNEVLPYKGHIELIESEFDNETGSIAFRARFPNSEGVLKNGQTGKVQMKVPLKQAIIIPQKATYELQDRKYVFLVDKAGVVHARHIVVSGALPDLYIVASGLEPEEVILLEGVQKVNENDKVKGEYIKPQTAIANLRVQAE</sequence>
<dbReference type="NCBIfam" id="TIGR01730">
    <property type="entry name" value="RND_mfp"/>
    <property type="match status" value="1"/>
</dbReference>
<feature type="domain" description="Multidrug resistance protein MdtA-like beta-barrel" evidence="5">
    <location>
        <begin position="211"/>
        <end position="292"/>
    </location>
</feature>
<comment type="subcellular location">
    <subcellularLocation>
        <location evidence="1">Cell envelope</location>
    </subcellularLocation>
</comment>
<proteinExistence type="inferred from homology"/>
<dbReference type="GO" id="GO:0005886">
    <property type="term" value="C:plasma membrane"/>
    <property type="evidence" value="ECO:0007669"/>
    <property type="project" value="TreeGrafter"/>
</dbReference>
<dbReference type="Gene3D" id="2.40.30.170">
    <property type="match status" value="1"/>
</dbReference>
<dbReference type="Gene3D" id="1.10.287.470">
    <property type="entry name" value="Helix hairpin bin"/>
    <property type="match status" value="1"/>
</dbReference>
<dbReference type="GO" id="GO:0030313">
    <property type="term" value="C:cell envelope"/>
    <property type="evidence" value="ECO:0007669"/>
    <property type="project" value="UniProtKB-SubCell"/>
</dbReference>
<dbReference type="GO" id="GO:0022857">
    <property type="term" value="F:transmembrane transporter activity"/>
    <property type="evidence" value="ECO:0007669"/>
    <property type="project" value="InterPro"/>
</dbReference>
<dbReference type="Pfam" id="PF25967">
    <property type="entry name" value="RND-MFP_C"/>
    <property type="match status" value="1"/>
</dbReference>
<feature type="domain" description="Multidrug resistance protein MdtA-like barrel-sandwich hybrid" evidence="4">
    <location>
        <begin position="80"/>
        <end position="200"/>
    </location>
</feature>
<dbReference type="Gene3D" id="2.40.50.100">
    <property type="match status" value="1"/>
</dbReference>
<dbReference type="InterPro" id="IPR058627">
    <property type="entry name" value="MdtA-like_C"/>
</dbReference>
<evidence type="ECO:0000313" key="8">
    <source>
        <dbReference type="Proteomes" id="UP000190150"/>
    </source>
</evidence>
<evidence type="ECO:0000256" key="3">
    <source>
        <dbReference type="SAM" id="Coils"/>
    </source>
</evidence>
<dbReference type="PANTHER" id="PTHR30158">
    <property type="entry name" value="ACRA/E-RELATED COMPONENT OF DRUG EFFLUX TRANSPORTER"/>
    <property type="match status" value="1"/>
</dbReference>
<dbReference type="STRING" id="1513896.SAMN05660841_01519"/>
<comment type="similarity">
    <text evidence="2">Belongs to the membrane fusion protein (MFP) (TC 8.A.1) family.</text>
</comment>
<dbReference type="Gene3D" id="2.40.420.20">
    <property type="match status" value="1"/>
</dbReference>
<protein>
    <submittedName>
        <fullName evidence="7">Membrane fusion protein, multidrug efflux system</fullName>
    </submittedName>
</protein>
<dbReference type="PANTHER" id="PTHR30158:SF23">
    <property type="entry name" value="MULTIDRUG RESISTANCE PROTEIN MEXA"/>
    <property type="match status" value="1"/>
</dbReference>
<organism evidence="7 8">
    <name type="scientific">Sphingobacterium nematocida</name>
    <dbReference type="NCBI Taxonomy" id="1513896"/>
    <lineage>
        <taxon>Bacteria</taxon>
        <taxon>Pseudomonadati</taxon>
        <taxon>Bacteroidota</taxon>
        <taxon>Sphingobacteriia</taxon>
        <taxon>Sphingobacteriales</taxon>
        <taxon>Sphingobacteriaceae</taxon>
        <taxon>Sphingobacterium</taxon>
    </lineage>
</organism>
<dbReference type="Pfam" id="PF25944">
    <property type="entry name" value="Beta-barrel_RND"/>
    <property type="match status" value="1"/>
</dbReference>
<evidence type="ECO:0000256" key="2">
    <source>
        <dbReference type="ARBA" id="ARBA00009477"/>
    </source>
</evidence>
<evidence type="ECO:0000259" key="5">
    <source>
        <dbReference type="Pfam" id="PF25944"/>
    </source>
</evidence>
<dbReference type="GO" id="GO:0046677">
    <property type="term" value="P:response to antibiotic"/>
    <property type="evidence" value="ECO:0007669"/>
    <property type="project" value="TreeGrafter"/>
</dbReference>